<name>A0A1F6TUH9_9PROT</name>
<feature type="active site" description="Nucleophile" evidence="4">
    <location>
        <position position="78"/>
    </location>
</feature>
<dbReference type="GO" id="GO:0005829">
    <property type="term" value="C:cytosol"/>
    <property type="evidence" value="ECO:0007669"/>
    <property type="project" value="TreeGrafter"/>
</dbReference>
<evidence type="ECO:0000256" key="1">
    <source>
        <dbReference type="ARBA" id="ARBA00007953"/>
    </source>
</evidence>
<comment type="similarity">
    <text evidence="1 4">Belongs to the pseudouridine synthase TruD family.</text>
</comment>
<dbReference type="HAMAP" id="MF_01082">
    <property type="entry name" value="TruD"/>
    <property type="match status" value="1"/>
</dbReference>
<dbReference type="InterPro" id="IPR050170">
    <property type="entry name" value="TruD_pseudoU_synthase"/>
</dbReference>
<protein>
    <recommendedName>
        <fullName evidence="4">tRNA pseudouridine synthase D</fullName>
        <ecNumber evidence="4">5.4.99.27</ecNumber>
    </recommendedName>
    <alternativeName>
        <fullName evidence="4">tRNA pseudouridine(13) synthase</fullName>
    </alternativeName>
    <alternativeName>
        <fullName evidence="4">tRNA pseudouridylate synthase D</fullName>
    </alternativeName>
    <alternativeName>
        <fullName evidence="4">tRNA-uridine isomerase D</fullName>
    </alternativeName>
</protein>
<dbReference type="AlphaFoldDB" id="A0A1F6TUH9"/>
<dbReference type="EC" id="5.4.99.27" evidence="4"/>
<dbReference type="InterPro" id="IPR043165">
    <property type="entry name" value="TruD_insert_sf"/>
</dbReference>
<dbReference type="InterPro" id="IPR011760">
    <property type="entry name" value="PsdUridine_synth_TruD_insert"/>
</dbReference>
<dbReference type="InterPro" id="IPR001656">
    <property type="entry name" value="PsdUridine_synth_TruD"/>
</dbReference>
<dbReference type="PROSITE" id="PS01268">
    <property type="entry name" value="UPF0024"/>
    <property type="match status" value="1"/>
</dbReference>
<dbReference type="Proteomes" id="UP000178885">
    <property type="component" value="Unassembled WGS sequence"/>
</dbReference>
<dbReference type="InterPro" id="IPR020103">
    <property type="entry name" value="PsdUridine_synth_cat_dom_sf"/>
</dbReference>
<organism evidence="6 7">
    <name type="scientific">Candidatus Muproteobacteria bacterium RBG_16_65_34</name>
    <dbReference type="NCBI Taxonomy" id="1817760"/>
    <lineage>
        <taxon>Bacteria</taxon>
        <taxon>Pseudomonadati</taxon>
        <taxon>Pseudomonadota</taxon>
        <taxon>Candidatus Muproteobacteria</taxon>
    </lineage>
</organism>
<evidence type="ECO:0000313" key="6">
    <source>
        <dbReference type="EMBL" id="OGI48745.1"/>
    </source>
</evidence>
<dbReference type="GO" id="GO:0031119">
    <property type="term" value="P:tRNA pseudouridine synthesis"/>
    <property type="evidence" value="ECO:0007669"/>
    <property type="project" value="UniProtKB-UniRule"/>
</dbReference>
<dbReference type="SUPFAM" id="SSF55120">
    <property type="entry name" value="Pseudouridine synthase"/>
    <property type="match status" value="1"/>
</dbReference>
<dbReference type="GO" id="GO:0160150">
    <property type="term" value="F:tRNA pseudouridine(13) synthase activity"/>
    <property type="evidence" value="ECO:0007669"/>
    <property type="project" value="UniProtKB-EC"/>
</dbReference>
<evidence type="ECO:0000313" key="7">
    <source>
        <dbReference type="Proteomes" id="UP000178885"/>
    </source>
</evidence>
<keyword evidence="2 4" id="KW-0819">tRNA processing</keyword>
<evidence type="ECO:0000256" key="2">
    <source>
        <dbReference type="ARBA" id="ARBA00022694"/>
    </source>
</evidence>
<comment type="catalytic activity">
    <reaction evidence="4">
        <text>uridine(13) in tRNA = pseudouridine(13) in tRNA</text>
        <dbReference type="Rhea" id="RHEA:42540"/>
        <dbReference type="Rhea" id="RHEA-COMP:10105"/>
        <dbReference type="Rhea" id="RHEA-COMP:10106"/>
        <dbReference type="ChEBI" id="CHEBI:65314"/>
        <dbReference type="ChEBI" id="CHEBI:65315"/>
        <dbReference type="EC" id="5.4.99.27"/>
    </reaction>
</comment>
<dbReference type="GO" id="GO:0003723">
    <property type="term" value="F:RNA binding"/>
    <property type="evidence" value="ECO:0007669"/>
    <property type="project" value="InterPro"/>
</dbReference>
<dbReference type="NCBIfam" id="NF002153">
    <property type="entry name" value="PRK00984.1-2"/>
    <property type="match status" value="1"/>
</dbReference>
<dbReference type="EMBL" id="MFSU01000020">
    <property type="protein sequence ID" value="OGI48745.1"/>
    <property type="molecule type" value="Genomic_DNA"/>
</dbReference>
<reference evidence="6 7" key="1">
    <citation type="journal article" date="2016" name="Nat. Commun.">
        <title>Thousands of microbial genomes shed light on interconnected biogeochemical processes in an aquifer system.</title>
        <authorList>
            <person name="Anantharaman K."/>
            <person name="Brown C.T."/>
            <person name="Hug L.A."/>
            <person name="Sharon I."/>
            <person name="Castelle C.J."/>
            <person name="Probst A.J."/>
            <person name="Thomas B.C."/>
            <person name="Singh A."/>
            <person name="Wilkins M.J."/>
            <person name="Karaoz U."/>
            <person name="Brodie E.L."/>
            <person name="Williams K.H."/>
            <person name="Hubbard S.S."/>
            <person name="Banfield J.F."/>
        </authorList>
    </citation>
    <scope>NUCLEOTIDE SEQUENCE [LARGE SCALE GENOMIC DNA]</scope>
</reference>
<evidence type="ECO:0000256" key="3">
    <source>
        <dbReference type="ARBA" id="ARBA00023235"/>
    </source>
</evidence>
<dbReference type="PANTHER" id="PTHR47811:SF1">
    <property type="entry name" value="TRNA PSEUDOURIDINE SYNTHASE D"/>
    <property type="match status" value="1"/>
</dbReference>
<dbReference type="Gene3D" id="3.30.2340.10">
    <property type="entry name" value="TruD, insertion domain"/>
    <property type="match status" value="1"/>
</dbReference>
<evidence type="ECO:0000256" key="4">
    <source>
        <dbReference type="HAMAP-Rule" id="MF_01082"/>
    </source>
</evidence>
<gene>
    <name evidence="4" type="primary">truD</name>
    <name evidence="6" type="ORF">A2151_01050</name>
</gene>
<dbReference type="Gene3D" id="3.30.2350.20">
    <property type="entry name" value="TruD, catalytic domain"/>
    <property type="match status" value="1"/>
</dbReference>
<evidence type="ECO:0000259" key="5">
    <source>
        <dbReference type="PROSITE" id="PS50984"/>
    </source>
</evidence>
<dbReference type="PANTHER" id="PTHR47811">
    <property type="entry name" value="TRNA PSEUDOURIDINE SYNTHASE D"/>
    <property type="match status" value="1"/>
</dbReference>
<feature type="domain" description="TRUD" evidence="5">
    <location>
        <begin position="152"/>
        <end position="299"/>
    </location>
</feature>
<dbReference type="Pfam" id="PF01142">
    <property type="entry name" value="TruD"/>
    <property type="match status" value="2"/>
</dbReference>
<dbReference type="InterPro" id="IPR042214">
    <property type="entry name" value="TruD_catalytic"/>
</dbReference>
<comment type="function">
    <text evidence="4">Responsible for synthesis of pseudouridine from uracil-13 in transfer RNAs.</text>
</comment>
<keyword evidence="3 4" id="KW-0413">Isomerase</keyword>
<dbReference type="PROSITE" id="PS50984">
    <property type="entry name" value="TRUD"/>
    <property type="match status" value="1"/>
</dbReference>
<dbReference type="InterPro" id="IPR020119">
    <property type="entry name" value="PsdUridine_synth_TruD_CS"/>
</dbReference>
<accession>A0A1F6TUH9</accession>
<comment type="caution">
    <text evidence="6">The sequence shown here is derived from an EMBL/GenBank/DDBJ whole genome shotgun (WGS) entry which is preliminary data.</text>
</comment>
<proteinExistence type="inferred from homology"/>
<dbReference type="CDD" id="cd02575">
    <property type="entry name" value="PseudoU_synth_EcTruD"/>
    <property type="match status" value="1"/>
</dbReference>
<sequence length="347" mass="38365">MADDWPRSAPAPLIHARLRAAPEDFVVEEQMPFTPAGAGEHLWLKISKRGLNTDRAAQILAKAAGVARRDVSYAGMKDRHAVTVQWFSLHLPGRTPEISALPPGLEVLEAVRHTRKLRIGALAGNRFTIVLRECTGDREATTRRIEELRVRGVPNYFGEQRFGREGGNLERARAMFSGADTSGDRKLRGIYLSAARSWLFNEVLARRVADGTWDRMLEGDVMILNGSRSFFVPEAIDETLLRRLGEGDIHPSGPLWGRGELPTQGRVRDLEQAIAAEHSGFATGLEAAGLEQERRALRVIPKEIEAEWFDAATLRLRFSLPAGTYATAVLRELADYRTEDHAGGGSG</sequence>
<dbReference type="STRING" id="1817760.A2151_01050"/>